<comment type="caution">
    <text evidence="6">The sequence shown here is derived from an EMBL/GenBank/DDBJ whole genome shotgun (WGS) entry which is preliminary data.</text>
</comment>
<dbReference type="InterPro" id="IPR036388">
    <property type="entry name" value="WH-like_DNA-bd_sf"/>
</dbReference>
<keyword evidence="7" id="KW-1185">Reference proteome</keyword>
<organism evidence="6 7">
    <name type="scientific">Alkalispirillum mobile</name>
    <dbReference type="NCBI Taxonomy" id="85925"/>
    <lineage>
        <taxon>Bacteria</taxon>
        <taxon>Pseudomonadati</taxon>
        <taxon>Pseudomonadota</taxon>
        <taxon>Gammaproteobacteria</taxon>
        <taxon>Chromatiales</taxon>
        <taxon>Ectothiorhodospiraceae</taxon>
        <taxon>Alkalispirillum</taxon>
    </lineage>
</organism>
<gene>
    <name evidence="6" type="ORF">DFR31_1925</name>
</gene>
<dbReference type="EMBL" id="RCDA01000002">
    <property type="protein sequence ID" value="RLK48812.1"/>
    <property type="molecule type" value="Genomic_DNA"/>
</dbReference>
<dbReference type="InterPro" id="IPR050397">
    <property type="entry name" value="Env_Response_Regulators"/>
</dbReference>
<evidence type="ECO:0000313" key="7">
    <source>
        <dbReference type="Proteomes" id="UP000275461"/>
    </source>
</evidence>
<dbReference type="GO" id="GO:0003677">
    <property type="term" value="F:DNA binding"/>
    <property type="evidence" value="ECO:0007669"/>
    <property type="project" value="UniProtKB-KW"/>
</dbReference>
<reference evidence="6 7" key="1">
    <citation type="submission" date="2018-10" db="EMBL/GenBank/DDBJ databases">
        <title>Genomic Encyclopedia of Type Strains, Phase IV (KMG-IV): sequencing the most valuable type-strain genomes for metagenomic binning, comparative biology and taxonomic classification.</title>
        <authorList>
            <person name="Goeker M."/>
        </authorList>
    </citation>
    <scope>NUCLEOTIDE SEQUENCE [LARGE SCALE GENOMIC DNA]</scope>
    <source>
        <strain evidence="6 7">DSM 12769</strain>
    </source>
</reference>
<dbReference type="GO" id="GO:0003700">
    <property type="term" value="F:DNA-binding transcription factor activity"/>
    <property type="evidence" value="ECO:0007669"/>
    <property type="project" value="TreeGrafter"/>
</dbReference>
<dbReference type="PROSITE" id="PS50042">
    <property type="entry name" value="CNMP_BINDING_3"/>
    <property type="match status" value="1"/>
</dbReference>
<keyword evidence="3" id="KW-0804">Transcription</keyword>
<dbReference type="InterPro" id="IPR036390">
    <property type="entry name" value="WH_DNA-bd_sf"/>
</dbReference>
<dbReference type="SMART" id="SM00419">
    <property type="entry name" value="HTH_CRP"/>
    <property type="match status" value="1"/>
</dbReference>
<dbReference type="Proteomes" id="UP000275461">
    <property type="component" value="Unassembled WGS sequence"/>
</dbReference>
<dbReference type="PANTHER" id="PTHR24567:SF28">
    <property type="entry name" value="LISTERIOLYSIN REGULATORY PROTEIN"/>
    <property type="match status" value="1"/>
</dbReference>
<dbReference type="Pfam" id="PF13545">
    <property type="entry name" value="HTH_Crp_2"/>
    <property type="match status" value="1"/>
</dbReference>
<dbReference type="Pfam" id="PF00027">
    <property type="entry name" value="cNMP_binding"/>
    <property type="match status" value="1"/>
</dbReference>
<dbReference type="Gene3D" id="1.10.10.10">
    <property type="entry name" value="Winged helix-like DNA-binding domain superfamily/Winged helix DNA-binding domain"/>
    <property type="match status" value="1"/>
</dbReference>
<keyword evidence="2" id="KW-0238">DNA-binding</keyword>
<dbReference type="CDD" id="cd00038">
    <property type="entry name" value="CAP_ED"/>
    <property type="match status" value="1"/>
</dbReference>
<evidence type="ECO:0000256" key="3">
    <source>
        <dbReference type="ARBA" id="ARBA00023163"/>
    </source>
</evidence>
<dbReference type="CDD" id="cd00092">
    <property type="entry name" value="HTH_CRP"/>
    <property type="match status" value="1"/>
</dbReference>
<feature type="domain" description="Cyclic nucleotide-binding" evidence="4">
    <location>
        <begin position="18"/>
        <end position="80"/>
    </location>
</feature>
<dbReference type="InterPro" id="IPR012318">
    <property type="entry name" value="HTH_CRP"/>
</dbReference>
<dbReference type="GO" id="GO:0005829">
    <property type="term" value="C:cytosol"/>
    <property type="evidence" value="ECO:0007669"/>
    <property type="project" value="TreeGrafter"/>
</dbReference>
<dbReference type="InterPro" id="IPR014710">
    <property type="entry name" value="RmlC-like_jellyroll"/>
</dbReference>
<evidence type="ECO:0000256" key="1">
    <source>
        <dbReference type="ARBA" id="ARBA00023015"/>
    </source>
</evidence>
<evidence type="ECO:0000259" key="5">
    <source>
        <dbReference type="PROSITE" id="PS51063"/>
    </source>
</evidence>
<protein>
    <submittedName>
        <fullName evidence="6">Crp/Fnr family transcriptional regulator</fullName>
    </submittedName>
</protein>
<evidence type="ECO:0000259" key="4">
    <source>
        <dbReference type="PROSITE" id="PS50042"/>
    </source>
</evidence>
<dbReference type="Gene3D" id="2.60.120.10">
    <property type="entry name" value="Jelly Rolls"/>
    <property type="match status" value="1"/>
</dbReference>
<dbReference type="PROSITE" id="PS51063">
    <property type="entry name" value="HTH_CRP_2"/>
    <property type="match status" value="1"/>
</dbReference>
<dbReference type="SUPFAM" id="SSF51206">
    <property type="entry name" value="cAMP-binding domain-like"/>
    <property type="match status" value="1"/>
</dbReference>
<dbReference type="SUPFAM" id="SSF46785">
    <property type="entry name" value="Winged helix' DNA-binding domain"/>
    <property type="match status" value="1"/>
</dbReference>
<dbReference type="SMART" id="SM00100">
    <property type="entry name" value="cNMP"/>
    <property type="match status" value="1"/>
</dbReference>
<accession>A0A498BZD3</accession>
<dbReference type="InterPro" id="IPR000595">
    <property type="entry name" value="cNMP-bd_dom"/>
</dbReference>
<dbReference type="InterPro" id="IPR018490">
    <property type="entry name" value="cNMP-bd_dom_sf"/>
</dbReference>
<evidence type="ECO:0000256" key="2">
    <source>
        <dbReference type="ARBA" id="ARBA00023125"/>
    </source>
</evidence>
<dbReference type="AlphaFoldDB" id="A0A498BZD3"/>
<feature type="domain" description="HTH crp-type" evidence="5">
    <location>
        <begin position="154"/>
        <end position="227"/>
    </location>
</feature>
<dbReference type="PANTHER" id="PTHR24567">
    <property type="entry name" value="CRP FAMILY TRANSCRIPTIONAL REGULATORY PROTEIN"/>
    <property type="match status" value="1"/>
</dbReference>
<proteinExistence type="predicted"/>
<evidence type="ECO:0000313" key="6">
    <source>
        <dbReference type="EMBL" id="RLK48812.1"/>
    </source>
</evidence>
<dbReference type="RefSeq" id="WP_170153653.1">
    <property type="nucleotide sequence ID" value="NZ_RCDA01000002.1"/>
</dbReference>
<keyword evidence="1" id="KW-0805">Transcription regulation</keyword>
<name>A0A498BZD3_9GAMM</name>
<sequence length="235" mass="25706">MPLTKSHTYADELSASPLFNGLAPRQISEVLGRAQPHQLEAGETLFNAGETANSFYLLYAGAIKLLRGSPQGQDVVVRILRPFEPCAACSVIGKQAARFPITARAWEGSVVLAWPAQAMREELKRLPTLQTNLLEIVARYQEQTVERLCEASTAQVPQRLAQCLLRLAEQAGTPTADGVRLADSITRQDLAELCGTTLHTVSRTLSGWERDGLVRVGRCRVTLTSLNRLRLLSGS</sequence>